<proteinExistence type="predicted"/>
<organism evidence="3">
    <name type="scientific">freshwater metagenome</name>
    <dbReference type="NCBI Taxonomy" id="449393"/>
    <lineage>
        <taxon>unclassified sequences</taxon>
        <taxon>metagenomes</taxon>
        <taxon>ecological metagenomes</taxon>
    </lineage>
</organism>
<protein>
    <submittedName>
        <fullName evidence="3">Unannotated protein</fullName>
    </submittedName>
</protein>
<feature type="domain" description="CT398-like coiled coil hairpin" evidence="2">
    <location>
        <begin position="14"/>
        <end position="192"/>
    </location>
</feature>
<accession>A0A6J7GNP1</accession>
<sequence length="246" mass="26909">MKASASDQVILLTLHDIDKNLDRLNRERLHLSEADRLAEIIAELATLGPRLAEATGAVESAQAEILRIESDVVLVAERMRRDEALRDQSTNSKEVLALEHEIATLARRASELDDSQLAVMQQRENAESALAAVTVAISETNQRRQEADVSLSAQSAQVDADLAALELQRIDVVSSIPQELFDLYVTQRERYGIGAGLLVGGVSLATGMHLSERDLDTVRHAEADDVLICPESSCILVRAPELGEPW</sequence>
<name>A0A6J7GNP1_9ZZZZ</name>
<dbReference type="Pfam" id="PF24481">
    <property type="entry name" value="CT398_CC"/>
    <property type="match status" value="1"/>
</dbReference>
<gene>
    <name evidence="3" type="ORF">UFOPK3516_01329</name>
</gene>
<keyword evidence="1" id="KW-0175">Coiled coil</keyword>
<evidence type="ECO:0000313" key="3">
    <source>
        <dbReference type="EMBL" id="CAB4908298.1"/>
    </source>
</evidence>
<dbReference type="EMBL" id="CAFBMB010000134">
    <property type="protein sequence ID" value="CAB4908298.1"/>
    <property type="molecule type" value="Genomic_DNA"/>
</dbReference>
<dbReference type="AlphaFoldDB" id="A0A6J7GNP1"/>
<evidence type="ECO:0000259" key="2">
    <source>
        <dbReference type="Pfam" id="PF24481"/>
    </source>
</evidence>
<evidence type="ECO:0000256" key="1">
    <source>
        <dbReference type="SAM" id="Coils"/>
    </source>
</evidence>
<reference evidence="3" key="1">
    <citation type="submission" date="2020-05" db="EMBL/GenBank/DDBJ databases">
        <authorList>
            <person name="Chiriac C."/>
            <person name="Salcher M."/>
            <person name="Ghai R."/>
            <person name="Kavagutti S V."/>
        </authorList>
    </citation>
    <scope>NUCLEOTIDE SEQUENCE</scope>
</reference>
<dbReference type="Gene3D" id="1.10.287.1490">
    <property type="match status" value="1"/>
</dbReference>
<feature type="coiled-coil region" evidence="1">
    <location>
        <begin position="14"/>
        <end position="71"/>
    </location>
</feature>
<dbReference type="InterPro" id="IPR056003">
    <property type="entry name" value="CT398_CC_hairpin"/>
</dbReference>